<organism evidence="1 2">
    <name type="scientific">Nocardia iowensis</name>
    <dbReference type="NCBI Taxonomy" id="204891"/>
    <lineage>
        <taxon>Bacteria</taxon>
        <taxon>Bacillati</taxon>
        <taxon>Actinomycetota</taxon>
        <taxon>Actinomycetes</taxon>
        <taxon>Mycobacteriales</taxon>
        <taxon>Nocardiaceae</taxon>
        <taxon>Nocardia</taxon>
    </lineage>
</organism>
<evidence type="ECO:0008006" key="3">
    <source>
        <dbReference type="Google" id="ProtNLM"/>
    </source>
</evidence>
<reference evidence="1 2" key="1">
    <citation type="submission" date="2021-07" db="EMBL/GenBank/DDBJ databases">
        <title>Whole Genome Sequence of Nocardia Iowensis.</title>
        <authorList>
            <person name="Lamm A."/>
            <person name="Collins-Fairclough A.M."/>
            <person name="Bunk B."/>
            <person name="Sproer C."/>
        </authorList>
    </citation>
    <scope>NUCLEOTIDE SEQUENCE [LARGE SCALE GENOMIC DNA]</scope>
    <source>
        <strain evidence="1 2">NRRL 5646</strain>
    </source>
</reference>
<dbReference type="RefSeq" id="WP_218471522.1">
    <property type="nucleotide sequence ID" value="NZ_BAABJN010000006.1"/>
</dbReference>
<accession>A0ABX8RLZ4</accession>
<dbReference type="Proteomes" id="UP000694257">
    <property type="component" value="Chromosome"/>
</dbReference>
<evidence type="ECO:0000313" key="1">
    <source>
        <dbReference type="EMBL" id="QXN90655.1"/>
    </source>
</evidence>
<sequence length="183" mass="19012">MRRLERTGLTVAALTTVAGVLIIGACSQQVSGTAEVNRTDLAAHTSEVTASAIAASAARAAAIERATGSACDAFYEANGNSVRVFNDYIAVSNVKGVNDPEANSKADVAVTTLRDGASAVDQQVTQEVPSNIADVLHTYRDDSRVLADTLARRADTDTLNATIDRFNATKDTALSACAGHGTR</sequence>
<proteinExistence type="predicted"/>
<gene>
    <name evidence="1" type="ORF">KV110_35595</name>
</gene>
<protein>
    <recommendedName>
        <fullName evidence="3">Lipoprotein</fullName>
    </recommendedName>
</protein>
<keyword evidence="2" id="KW-1185">Reference proteome</keyword>
<name>A0ABX8RLZ4_NOCIO</name>
<evidence type="ECO:0000313" key="2">
    <source>
        <dbReference type="Proteomes" id="UP000694257"/>
    </source>
</evidence>
<dbReference type="EMBL" id="CP078145">
    <property type="protein sequence ID" value="QXN90655.1"/>
    <property type="molecule type" value="Genomic_DNA"/>
</dbReference>
<dbReference type="PROSITE" id="PS51257">
    <property type="entry name" value="PROKAR_LIPOPROTEIN"/>
    <property type="match status" value="1"/>
</dbReference>